<dbReference type="Proteomes" id="UP000647172">
    <property type="component" value="Unassembled WGS sequence"/>
</dbReference>
<sequence length="311" mass="30429">MSALALAVLLCVASAAGYAAAAVLQERVARRPLGVLVRTPSWWAAIALNAAGAGLHVVALRYGPLSLVQPFGVLTLVLAVPLAAVAARRVVTRTEVRGIGLTVAGLAGILVLAGTAGGIAVLTSVQLVGLLLVTAALLTALGGWSAVPGASGLWAAAAAGVSFGVSSALTQTVAVHLTGEGIAALRDPVVAVAGLAIAVLSSAGMLFSQRSYRDGLGAPLAVSTLANPVMAAAVGLVLLGERITGGAPGAAVALASAAIAAAGVTLLTRAQVRAAAGPDPFRSSTVPAARIPATLLLPGGQRSATRVDRGR</sequence>
<comment type="caution">
    <text evidence="3">The sequence shown here is derived from an EMBL/GenBank/DDBJ whole genome shotgun (WGS) entry which is preliminary data.</text>
</comment>
<feature type="transmembrane region" description="Helical" evidence="1">
    <location>
        <begin position="220"/>
        <end position="240"/>
    </location>
</feature>
<feature type="transmembrane region" description="Helical" evidence="1">
    <location>
        <begin position="99"/>
        <end position="121"/>
    </location>
</feature>
<evidence type="ECO:0008006" key="5">
    <source>
        <dbReference type="Google" id="ProtNLM"/>
    </source>
</evidence>
<keyword evidence="4" id="KW-1185">Reference proteome</keyword>
<dbReference type="EMBL" id="BOMQ01000075">
    <property type="protein sequence ID" value="GIE52819.1"/>
    <property type="molecule type" value="Genomic_DNA"/>
</dbReference>
<keyword evidence="1" id="KW-0472">Membrane</keyword>
<evidence type="ECO:0000313" key="3">
    <source>
        <dbReference type="EMBL" id="GIE52819.1"/>
    </source>
</evidence>
<evidence type="ECO:0000256" key="1">
    <source>
        <dbReference type="SAM" id="Phobius"/>
    </source>
</evidence>
<evidence type="ECO:0000256" key="2">
    <source>
        <dbReference type="SAM" id="SignalP"/>
    </source>
</evidence>
<feature type="chain" id="PRO_5037458026" description="Magnesium transporter NIPA" evidence="2">
    <location>
        <begin position="22"/>
        <end position="311"/>
    </location>
</feature>
<feature type="transmembrane region" description="Helical" evidence="1">
    <location>
        <begin position="127"/>
        <end position="147"/>
    </location>
</feature>
<proteinExistence type="predicted"/>
<dbReference type="PANTHER" id="PTHR40761">
    <property type="entry name" value="CONSERVED INTEGRAL MEMBRANE ALANINE VALINE AND LEUCINE RICH PROTEIN-RELATED"/>
    <property type="match status" value="1"/>
</dbReference>
<feature type="transmembrane region" description="Helical" evidence="1">
    <location>
        <begin position="154"/>
        <end position="177"/>
    </location>
</feature>
<organism evidence="3 4">
    <name type="scientific">Actinoplanes nipponensis</name>
    <dbReference type="NCBI Taxonomy" id="135950"/>
    <lineage>
        <taxon>Bacteria</taxon>
        <taxon>Bacillati</taxon>
        <taxon>Actinomycetota</taxon>
        <taxon>Actinomycetes</taxon>
        <taxon>Micromonosporales</taxon>
        <taxon>Micromonosporaceae</taxon>
        <taxon>Actinoplanes</taxon>
    </lineage>
</organism>
<feature type="transmembrane region" description="Helical" evidence="1">
    <location>
        <begin position="246"/>
        <end position="267"/>
    </location>
</feature>
<dbReference type="PANTHER" id="PTHR40761:SF1">
    <property type="entry name" value="CONSERVED INTEGRAL MEMBRANE ALANINE VALINE AND LEUCINE RICH PROTEIN-RELATED"/>
    <property type="match status" value="1"/>
</dbReference>
<feature type="transmembrane region" description="Helical" evidence="1">
    <location>
        <begin position="67"/>
        <end position="87"/>
    </location>
</feature>
<feature type="signal peptide" evidence="2">
    <location>
        <begin position="1"/>
        <end position="21"/>
    </location>
</feature>
<name>A0A919MKF7_9ACTN</name>
<keyword evidence="1" id="KW-0812">Transmembrane</keyword>
<gene>
    <name evidence="3" type="ORF">Ani05nite_63530</name>
</gene>
<evidence type="ECO:0000313" key="4">
    <source>
        <dbReference type="Proteomes" id="UP000647172"/>
    </source>
</evidence>
<dbReference type="RefSeq" id="WP_203774500.1">
    <property type="nucleotide sequence ID" value="NZ_BAAAYJ010000108.1"/>
</dbReference>
<accession>A0A919MKF7</accession>
<reference evidence="3" key="1">
    <citation type="submission" date="2021-01" db="EMBL/GenBank/DDBJ databases">
        <title>Whole genome shotgun sequence of Actinoplanes nipponensis NBRC 14063.</title>
        <authorList>
            <person name="Komaki H."/>
            <person name="Tamura T."/>
        </authorList>
    </citation>
    <scope>NUCLEOTIDE SEQUENCE</scope>
    <source>
        <strain evidence="3">NBRC 14063</strain>
    </source>
</reference>
<feature type="transmembrane region" description="Helical" evidence="1">
    <location>
        <begin position="189"/>
        <end position="208"/>
    </location>
</feature>
<keyword evidence="2" id="KW-0732">Signal</keyword>
<protein>
    <recommendedName>
        <fullName evidence="5">Magnesium transporter NIPA</fullName>
    </recommendedName>
</protein>
<dbReference type="AlphaFoldDB" id="A0A919MKF7"/>
<keyword evidence="1" id="KW-1133">Transmembrane helix</keyword>